<reference evidence="1 2" key="1">
    <citation type="submission" date="2016-10" db="EMBL/GenBank/DDBJ databases">
        <authorList>
            <person name="Varghese N."/>
            <person name="Submissions S."/>
        </authorList>
    </citation>
    <scope>NUCLEOTIDE SEQUENCE [LARGE SCALE GENOMIC DNA]</scope>
    <source>
        <strain evidence="1 2">CGMCC 1.10941</strain>
    </source>
</reference>
<protein>
    <recommendedName>
        <fullName evidence="3">Short chain dehydrogenase</fullName>
    </recommendedName>
</protein>
<dbReference type="SUPFAM" id="SSF51735">
    <property type="entry name" value="NAD(P)-binding Rossmann-fold domains"/>
    <property type="match status" value="1"/>
</dbReference>
<accession>A0ABY0QPQ4</accession>
<gene>
    <name evidence="1" type="ORF">SAMN05216273_101205</name>
</gene>
<name>A0ABY0QPQ4_9FLAO</name>
<keyword evidence="2" id="KW-1185">Reference proteome</keyword>
<dbReference type="RefSeq" id="WP_317041510.1">
    <property type="nucleotide sequence ID" value="NZ_FNHD01000001.1"/>
</dbReference>
<evidence type="ECO:0000313" key="2">
    <source>
        <dbReference type="Proteomes" id="UP000199242"/>
    </source>
</evidence>
<sequence length="71" mass="8045">MKNIVIIGCGKGIGLATAKILAEQHKIIGISRTENHELNHPNIEFHTMDILSGNLVLKLWTDWFMHREALI</sequence>
<dbReference type="Gene3D" id="3.40.50.720">
    <property type="entry name" value="NAD(P)-binding Rossmann-like Domain"/>
    <property type="match status" value="1"/>
</dbReference>
<evidence type="ECO:0000313" key="1">
    <source>
        <dbReference type="EMBL" id="SDL44720.1"/>
    </source>
</evidence>
<proteinExistence type="predicted"/>
<organism evidence="1 2">
    <name type="scientific">Chryseobacterium taihuense</name>
    <dbReference type="NCBI Taxonomy" id="1141221"/>
    <lineage>
        <taxon>Bacteria</taxon>
        <taxon>Pseudomonadati</taxon>
        <taxon>Bacteroidota</taxon>
        <taxon>Flavobacteriia</taxon>
        <taxon>Flavobacteriales</taxon>
        <taxon>Weeksellaceae</taxon>
        <taxon>Chryseobacterium group</taxon>
        <taxon>Chryseobacterium</taxon>
    </lineage>
</organism>
<comment type="caution">
    <text evidence="1">The sequence shown here is derived from an EMBL/GenBank/DDBJ whole genome shotgun (WGS) entry which is preliminary data.</text>
</comment>
<dbReference type="EMBL" id="FNHD01000001">
    <property type="protein sequence ID" value="SDL44720.1"/>
    <property type="molecule type" value="Genomic_DNA"/>
</dbReference>
<dbReference type="Proteomes" id="UP000199242">
    <property type="component" value="Unassembled WGS sequence"/>
</dbReference>
<evidence type="ECO:0008006" key="3">
    <source>
        <dbReference type="Google" id="ProtNLM"/>
    </source>
</evidence>
<dbReference type="InterPro" id="IPR036291">
    <property type="entry name" value="NAD(P)-bd_dom_sf"/>
</dbReference>